<accession>A0A0H3VJE0</accession>
<dbReference type="EMBL" id="KJ994258">
    <property type="protein sequence ID" value="AKC57268.1"/>
    <property type="molecule type" value="Genomic_DNA"/>
</dbReference>
<feature type="non-terminal residue" evidence="2">
    <location>
        <position position="1"/>
    </location>
</feature>
<protein>
    <submittedName>
        <fullName evidence="2">Nucleocapsid protein</fullName>
    </submittedName>
</protein>
<comment type="subcellular location">
    <subcellularLocation>
        <location evidence="1">Virion</location>
    </subcellularLocation>
</comment>
<dbReference type="AlphaFoldDB" id="A0A0H3VJE0"/>
<dbReference type="InterPro" id="IPR004902">
    <property type="entry name" value="Rhabdo_ncap_2"/>
</dbReference>
<proteinExistence type="predicted"/>
<sequence>PLISITWIRLFAKLENTLNQRSTSFRMLRYLCFLPLSWAGMHAFKLFANYVTQLRADGYWLLGQLMLPQHYPGVKTIHTIMTTQLPQEGVADRKIPYYKYARLLDSAFYADLQTSNCLSLTYILAKLTSLECQMAPNADPMKIKLIENMPKDAKDFLDTMAAKIVLLRPTSQIEMYSEAGKLALEEQ</sequence>
<name>A0A0H3VJE0_BEMTA</name>
<reference evidence="2" key="1">
    <citation type="submission" date="2014-06" db="EMBL/GenBank/DDBJ databases">
        <title>Virus like sequences in whitefly genome.</title>
        <authorList>
            <person name="Kumar J."/>
            <person name="Upadhyay S.K."/>
        </authorList>
    </citation>
    <scope>NUCLEOTIDE SEQUENCE</scope>
    <source>
        <strain evidence="2">LKO4</strain>
    </source>
</reference>
<evidence type="ECO:0000313" key="2">
    <source>
        <dbReference type="EMBL" id="AKC57268.1"/>
    </source>
</evidence>
<organism evidence="2">
    <name type="scientific">Bemisia tabaci</name>
    <name type="common">Sweetpotato whitefly</name>
    <name type="synonym">Aleurodes tabaci</name>
    <dbReference type="NCBI Taxonomy" id="7038"/>
    <lineage>
        <taxon>Eukaryota</taxon>
        <taxon>Metazoa</taxon>
        <taxon>Ecdysozoa</taxon>
        <taxon>Arthropoda</taxon>
        <taxon>Hexapoda</taxon>
        <taxon>Insecta</taxon>
        <taxon>Pterygota</taxon>
        <taxon>Neoptera</taxon>
        <taxon>Paraneoptera</taxon>
        <taxon>Hemiptera</taxon>
        <taxon>Sternorrhyncha</taxon>
        <taxon>Aleyrodoidea</taxon>
        <taxon>Aleyrodidae</taxon>
        <taxon>Aleyrodinae</taxon>
        <taxon>Bemisia</taxon>
    </lineage>
</organism>
<feature type="non-terminal residue" evidence="2">
    <location>
        <position position="187"/>
    </location>
</feature>
<evidence type="ECO:0000256" key="1">
    <source>
        <dbReference type="ARBA" id="ARBA00004328"/>
    </source>
</evidence>
<dbReference type="Pfam" id="PF03216">
    <property type="entry name" value="Rhabdo_ncap_2"/>
    <property type="match status" value="1"/>
</dbReference>